<sequence length="173" mass="18546">MLVSKESTPQCADSTFSFTSKVNVIQLSLYGVLPAALLCVVILVIVLLCWYCRKIRHRSSLKATKHAVDPEREKPNGEQTQSSPSKGNWGLTSSSKISPGQSNVGPAATSTVTASEDFPLLKEPPQSITLVQMSSRGDASVRNKPPPGSPLRSGGDLHRMLYGVDSTISHSVL</sequence>
<evidence type="ECO:0000313" key="3">
    <source>
        <dbReference type="EMBL" id="VDK51900.1"/>
    </source>
</evidence>
<evidence type="ECO:0000313" key="4">
    <source>
        <dbReference type="Proteomes" id="UP000281553"/>
    </source>
</evidence>
<dbReference type="AlphaFoldDB" id="A0A3P6R9X9"/>
<accession>A0A3P6R9X9</accession>
<keyword evidence="4" id="KW-1185">Reference proteome</keyword>
<evidence type="ECO:0000256" key="1">
    <source>
        <dbReference type="SAM" id="MobiDB-lite"/>
    </source>
</evidence>
<proteinExistence type="predicted"/>
<dbReference type="EMBL" id="UYRU01016262">
    <property type="protein sequence ID" value="VDK51900.1"/>
    <property type="molecule type" value="Genomic_DNA"/>
</dbReference>
<keyword evidence="2" id="KW-0472">Membrane</keyword>
<protein>
    <submittedName>
        <fullName evidence="3">Uncharacterized protein</fullName>
    </submittedName>
</protein>
<dbReference type="Proteomes" id="UP000281553">
    <property type="component" value="Unassembled WGS sequence"/>
</dbReference>
<gene>
    <name evidence="3" type="ORF">DILT_LOCUS1870</name>
</gene>
<feature type="transmembrane region" description="Helical" evidence="2">
    <location>
        <begin position="27"/>
        <end position="52"/>
    </location>
</feature>
<keyword evidence="2" id="KW-1133">Transmembrane helix</keyword>
<feature type="region of interest" description="Disordered" evidence="1">
    <location>
        <begin position="133"/>
        <end position="157"/>
    </location>
</feature>
<feature type="region of interest" description="Disordered" evidence="1">
    <location>
        <begin position="62"/>
        <end position="109"/>
    </location>
</feature>
<evidence type="ECO:0000256" key="2">
    <source>
        <dbReference type="SAM" id="Phobius"/>
    </source>
</evidence>
<reference evidence="3 4" key="1">
    <citation type="submission" date="2018-11" db="EMBL/GenBank/DDBJ databases">
        <authorList>
            <consortium name="Pathogen Informatics"/>
        </authorList>
    </citation>
    <scope>NUCLEOTIDE SEQUENCE [LARGE SCALE GENOMIC DNA]</scope>
</reference>
<feature type="compositionally biased region" description="Polar residues" evidence="1">
    <location>
        <begin position="77"/>
        <end position="109"/>
    </location>
</feature>
<feature type="compositionally biased region" description="Basic and acidic residues" evidence="1">
    <location>
        <begin position="66"/>
        <end position="76"/>
    </location>
</feature>
<organism evidence="3 4">
    <name type="scientific">Dibothriocephalus latus</name>
    <name type="common">Fish tapeworm</name>
    <name type="synonym">Diphyllobothrium latum</name>
    <dbReference type="NCBI Taxonomy" id="60516"/>
    <lineage>
        <taxon>Eukaryota</taxon>
        <taxon>Metazoa</taxon>
        <taxon>Spiralia</taxon>
        <taxon>Lophotrochozoa</taxon>
        <taxon>Platyhelminthes</taxon>
        <taxon>Cestoda</taxon>
        <taxon>Eucestoda</taxon>
        <taxon>Diphyllobothriidea</taxon>
        <taxon>Diphyllobothriidae</taxon>
        <taxon>Dibothriocephalus</taxon>
    </lineage>
</organism>
<keyword evidence="2" id="KW-0812">Transmembrane</keyword>
<name>A0A3P6R9X9_DIBLA</name>